<dbReference type="InterPro" id="IPR002653">
    <property type="entry name" value="Znf_A20"/>
</dbReference>
<evidence type="ECO:0000256" key="5">
    <source>
        <dbReference type="PROSITE-ProRule" id="PRU00449"/>
    </source>
</evidence>
<dbReference type="EMBL" id="JAYMYQ010000003">
    <property type="protein sequence ID" value="KAK7345358.1"/>
    <property type="molecule type" value="Genomic_DNA"/>
</dbReference>
<comment type="caution">
    <text evidence="9">The sequence shown here is derived from an EMBL/GenBank/DDBJ whole genome shotgun (WGS) entry which is preliminary data.</text>
</comment>
<dbReference type="SMART" id="SM00259">
    <property type="entry name" value="ZnF_A20"/>
    <property type="match status" value="1"/>
</dbReference>
<dbReference type="GO" id="GO:0003677">
    <property type="term" value="F:DNA binding"/>
    <property type="evidence" value="ECO:0007669"/>
    <property type="project" value="InterPro"/>
</dbReference>
<dbReference type="PROSITE" id="PS51039">
    <property type="entry name" value="ZF_AN1"/>
    <property type="match status" value="1"/>
</dbReference>
<keyword evidence="10" id="KW-1185">Reference proteome</keyword>
<name>A0AAN9M4M7_CANGL</name>
<evidence type="ECO:0000313" key="10">
    <source>
        <dbReference type="Proteomes" id="UP001367508"/>
    </source>
</evidence>
<evidence type="ECO:0000259" key="8">
    <source>
        <dbReference type="PROSITE" id="PS51039"/>
    </source>
</evidence>
<keyword evidence="6" id="KW-0812">Transmembrane</keyword>
<dbReference type="AlphaFoldDB" id="A0AAN9M4M7"/>
<evidence type="ECO:0000256" key="2">
    <source>
        <dbReference type="ARBA" id="ARBA00022723"/>
    </source>
</evidence>
<reference evidence="9 10" key="1">
    <citation type="submission" date="2024-01" db="EMBL/GenBank/DDBJ databases">
        <title>The genomes of 5 underutilized Papilionoideae crops provide insights into root nodulation and disease resistanc.</title>
        <authorList>
            <person name="Jiang F."/>
        </authorList>
    </citation>
    <scope>NUCLEOTIDE SEQUENCE [LARGE SCALE GENOMIC DNA]</scope>
    <source>
        <strain evidence="9">LVBAO_FW01</strain>
        <tissue evidence="9">Leaves</tissue>
    </source>
</reference>
<accession>A0AAN9M4M7</accession>
<keyword evidence="6" id="KW-1133">Transmembrane helix</keyword>
<evidence type="ECO:0000256" key="3">
    <source>
        <dbReference type="ARBA" id="ARBA00022771"/>
    </source>
</evidence>
<comment type="function">
    <text evidence="1">May be involved in environmental stress response.</text>
</comment>
<dbReference type="InterPro" id="IPR000058">
    <property type="entry name" value="Znf_AN1"/>
</dbReference>
<sequence length="231" mass="25551">MLFTCLREKSSALEDSHCPSHHRSYYYFFFLLPLLIPNLHLLFFSSTINQVQRGQIQTQTMAEEHRCQTPEGHRLCTNNCGFFGSPATMNLCSKCYGDIRLKEQEEASTKSTIENALSSAAAVTVTSPPLSTSSPSSPIVDSVESLRPAEVELSSVTVGSVPVPASAQPNRCAMCRKRVGLTGFKCRCGVTFCGAHRYPEKHACNFDFKTVGREEIARANPVIKAEKVRRI</sequence>
<evidence type="ECO:0000313" key="9">
    <source>
        <dbReference type="EMBL" id="KAK7345358.1"/>
    </source>
</evidence>
<dbReference type="PROSITE" id="PS51036">
    <property type="entry name" value="ZF_A20"/>
    <property type="match status" value="1"/>
</dbReference>
<dbReference type="SUPFAM" id="SSF57716">
    <property type="entry name" value="Glucocorticoid receptor-like (DNA-binding domain)"/>
    <property type="match status" value="1"/>
</dbReference>
<keyword evidence="3 5" id="KW-0863">Zinc-finger</keyword>
<keyword evidence="4" id="KW-0862">Zinc</keyword>
<dbReference type="PANTHER" id="PTHR10634">
    <property type="entry name" value="AN1-TYPE ZINC FINGER PROTEIN"/>
    <property type="match status" value="1"/>
</dbReference>
<feature type="transmembrane region" description="Helical" evidence="6">
    <location>
        <begin position="25"/>
        <end position="44"/>
    </location>
</feature>
<dbReference type="Proteomes" id="UP001367508">
    <property type="component" value="Unassembled WGS sequence"/>
</dbReference>
<keyword evidence="2" id="KW-0479">Metal-binding</keyword>
<protein>
    <recommendedName>
        <fullName evidence="11">Zinc finger A20 and AN1 domain-containing stress-associated protein 4</fullName>
    </recommendedName>
</protein>
<dbReference type="Pfam" id="PF01754">
    <property type="entry name" value="zf-A20"/>
    <property type="match status" value="1"/>
</dbReference>
<organism evidence="9 10">
    <name type="scientific">Canavalia gladiata</name>
    <name type="common">Sword bean</name>
    <name type="synonym">Dolichos gladiatus</name>
    <dbReference type="NCBI Taxonomy" id="3824"/>
    <lineage>
        <taxon>Eukaryota</taxon>
        <taxon>Viridiplantae</taxon>
        <taxon>Streptophyta</taxon>
        <taxon>Embryophyta</taxon>
        <taxon>Tracheophyta</taxon>
        <taxon>Spermatophyta</taxon>
        <taxon>Magnoliopsida</taxon>
        <taxon>eudicotyledons</taxon>
        <taxon>Gunneridae</taxon>
        <taxon>Pentapetalae</taxon>
        <taxon>rosids</taxon>
        <taxon>fabids</taxon>
        <taxon>Fabales</taxon>
        <taxon>Fabaceae</taxon>
        <taxon>Papilionoideae</taxon>
        <taxon>50 kb inversion clade</taxon>
        <taxon>NPAAA clade</taxon>
        <taxon>indigoferoid/millettioid clade</taxon>
        <taxon>Phaseoleae</taxon>
        <taxon>Canavalia</taxon>
    </lineage>
</organism>
<dbReference type="FunFam" id="4.10.1110.10:FF:000001">
    <property type="entry name" value="Zinc finger AN1-type containing 6"/>
    <property type="match status" value="1"/>
</dbReference>
<evidence type="ECO:0000256" key="4">
    <source>
        <dbReference type="ARBA" id="ARBA00022833"/>
    </source>
</evidence>
<feature type="domain" description="AN1-type" evidence="8">
    <location>
        <begin position="166"/>
        <end position="212"/>
    </location>
</feature>
<evidence type="ECO:0000256" key="1">
    <source>
        <dbReference type="ARBA" id="ARBA00003732"/>
    </source>
</evidence>
<evidence type="ECO:0000259" key="7">
    <source>
        <dbReference type="PROSITE" id="PS51036"/>
    </source>
</evidence>
<evidence type="ECO:0008006" key="11">
    <source>
        <dbReference type="Google" id="ProtNLM"/>
    </source>
</evidence>
<proteinExistence type="predicted"/>
<gene>
    <name evidence="9" type="ORF">VNO77_15961</name>
</gene>
<dbReference type="Pfam" id="PF01428">
    <property type="entry name" value="zf-AN1"/>
    <property type="match status" value="1"/>
</dbReference>
<dbReference type="PANTHER" id="PTHR10634:SF67">
    <property type="entry name" value="AN1-TYPE ZINC FINGER PROTEIN 3"/>
    <property type="match status" value="1"/>
</dbReference>
<feature type="domain" description="A20-type" evidence="7">
    <location>
        <begin position="70"/>
        <end position="104"/>
    </location>
</feature>
<dbReference type="Gene3D" id="4.10.1110.10">
    <property type="entry name" value="AN1-like Zinc finger"/>
    <property type="match status" value="1"/>
</dbReference>
<evidence type="ECO:0000256" key="6">
    <source>
        <dbReference type="SAM" id="Phobius"/>
    </source>
</evidence>
<dbReference type="InterPro" id="IPR035896">
    <property type="entry name" value="AN1-like_Znf"/>
</dbReference>
<dbReference type="InterPro" id="IPR050652">
    <property type="entry name" value="AN1_A20_ZnFinger"/>
</dbReference>
<dbReference type="Gene3D" id="1.20.5.4770">
    <property type="match status" value="1"/>
</dbReference>
<dbReference type="SMART" id="SM00154">
    <property type="entry name" value="ZnF_AN1"/>
    <property type="match status" value="1"/>
</dbReference>
<keyword evidence="6" id="KW-0472">Membrane</keyword>
<dbReference type="GO" id="GO:0008270">
    <property type="term" value="F:zinc ion binding"/>
    <property type="evidence" value="ECO:0007669"/>
    <property type="project" value="UniProtKB-KW"/>
</dbReference>
<dbReference type="SUPFAM" id="SSF118310">
    <property type="entry name" value="AN1-like Zinc finger"/>
    <property type="match status" value="1"/>
</dbReference>